<feature type="transmembrane region" description="Helical" evidence="1">
    <location>
        <begin position="7"/>
        <end position="29"/>
    </location>
</feature>
<dbReference type="RefSeq" id="WP_145285976.1">
    <property type="nucleotide sequence ID" value="NZ_VMSJ01000001.1"/>
</dbReference>
<sequence length="125" mass="14319">MKSSKTAFMLLGVFFLIVTCLLGWIAFTTGSKPTLMFYTFISMSIMSFCMAHLYPQFIQKDERMRLIRQKAILASFFAMLLYLMVFTTITQFGLVSLPSVDLFQIFTASMISTAFISMVVYSKVY</sequence>
<evidence type="ECO:0000313" key="3">
    <source>
        <dbReference type="Proteomes" id="UP000315103"/>
    </source>
</evidence>
<feature type="transmembrane region" description="Helical" evidence="1">
    <location>
        <begin position="76"/>
        <end position="96"/>
    </location>
</feature>
<dbReference type="AlphaFoldDB" id="A0A558AYT0"/>
<accession>A0A558AYT0</accession>
<feature type="transmembrane region" description="Helical" evidence="1">
    <location>
        <begin position="35"/>
        <end position="55"/>
    </location>
</feature>
<evidence type="ECO:0000313" key="2">
    <source>
        <dbReference type="EMBL" id="TVT29410.1"/>
    </source>
</evidence>
<protein>
    <submittedName>
        <fullName evidence="2">Permease</fullName>
    </submittedName>
</protein>
<organism evidence="2 3">
    <name type="scientific">Salinicoccus cyprini</name>
    <dbReference type="NCBI Taxonomy" id="2493691"/>
    <lineage>
        <taxon>Bacteria</taxon>
        <taxon>Bacillati</taxon>
        <taxon>Bacillota</taxon>
        <taxon>Bacilli</taxon>
        <taxon>Bacillales</taxon>
        <taxon>Staphylococcaceae</taxon>
        <taxon>Salinicoccus</taxon>
    </lineage>
</organism>
<dbReference type="Proteomes" id="UP000315103">
    <property type="component" value="Unassembled WGS sequence"/>
</dbReference>
<keyword evidence="3" id="KW-1185">Reference proteome</keyword>
<evidence type="ECO:0000256" key="1">
    <source>
        <dbReference type="SAM" id="Phobius"/>
    </source>
</evidence>
<name>A0A558AYT0_9STAP</name>
<dbReference type="EMBL" id="VMSJ01000001">
    <property type="protein sequence ID" value="TVT29410.1"/>
    <property type="molecule type" value="Genomic_DNA"/>
</dbReference>
<dbReference type="OrthoDB" id="2721173at2"/>
<comment type="caution">
    <text evidence="2">The sequence shown here is derived from an EMBL/GenBank/DDBJ whole genome shotgun (WGS) entry which is preliminary data.</text>
</comment>
<feature type="transmembrane region" description="Helical" evidence="1">
    <location>
        <begin position="102"/>
        <end position="121"/>
    </location>
</feature>
<keyword evidence="1" id="KW-0812">Transmembrane</keyword>
<reference evidence="2 3" key="1">
    <citation type="submission" date="2019-07" db="EMBL/GenBank/DDBJ databases">
        <title>Salinicoccus cyprini sp. nov., isolated from gastro-intestinal tract of mirror carp, Cyprinus carpio var. specularis, collected from Gobind Sagar Reservoir, Himachal Pradesh, India.</title>
        <authorList>
            <person name="Talwar C."/>
            <person name="Singh A.K."/>
            <person name="Lal R."/>
            <person name="Negi R.K."/>
        </authorList>
    </citation>
    <scope>NUCLEOTIDE SEQUENCE [LARGE SCALE GENOMIC DNA]</scope>
    <source>
        <strain evidence="2 3">CT19</strain>
    </source>
</reference>
<proteinExistence type="predicted"/>
<gene>
    <name evidence="2" type="ORF">FO441_03765</name>
</gene>
<keyword evidence="1" id="KW-0472">Membrane</keyword>
<keyword evidence="1" id="KW-1133">Transmembrane helix</keyword>